<feature type="domain" description="CRISPR-associated protein Cas6 C-terminal" evidence="1">
    <location>
        <begin position="143"/>
        <end position="274"/>
    </location>
</feature>
<dbReference type="Pfam" id="PF10040">
    <property type="entry name" value="CRISPR_Cas6"/>
    <property type="match status" value="1"/>
</dbReference>
<gene>
    <name evidence="2" type="ordered locus">Mpal_0125</name>
</gene>
<dbReference type="CDD" id="cd21141">
    <property type="entry name" value="Cas6_III-like"/>
    <property type="match status" value="1"/>
</dbReference>
<protein>
    <submittedName>
        <fullName evidence="2">CRISPR-associated Cas5e family protein</fullName>
    </submittedName>
</protein>
<accession>B8GIG7</accession>
<dbReference type="EMBL" id="CP001338">
    <property type="protein sequence ID" value="ACL15518.1"/>
    <property type="molecule type" value="Genomic_DNA"/>
</dbReference>
<name>B8GIG7_METPE</name>
<dbReference type="HOGENOM" id="CLU_975260_0_0_2"/>
<dbReference type="Proteomes" id="UP000002457">
    <property type="component" value="Chromosome"/>
</dbReference>
<dbReference type="RefSeq" id="WP_012616837.1">
    <property type="nucleotide sequence ID" value="NC_011832.1"/>
</dbReference>
<dbReference type="AlphaFoldDB" id="B8GIG7"/>
<proteinExistence type="predicted"/>
<dbReference type="InterPro" id="IPR045747">
    <property type="entry name" value="CRISPR-assoc_prot_Cas6_N_sf"/>
</dbReference>
<dbReference type="OrthoDB" id="116088at2157"/>
<reference evidence="2 3" key="1">
    <citation type="journal article" date="2015" name="Genome Announc.">
        <title>Complete Genome Sequence of Methanosphaerula palustris E1-9CT, a Hydrogenotrophic Methanogen Isolated from a Minerotrophic Fen Peatland.</title>
        <authorList>
            <person name="Cadillo-Quiroz H."/>
            <person name="Browne P."/>
            <person name="Kyrpides N."/>
            <person name="Woyke T."/>
            <person name="Goodwin L."/>
            <person name="Detter C."/>
            <person name="Yavitt J.B."/>
            <person name="Zinder S.H."/>
        </authorList>
    </citation>
    <scope>NUCLEOTIDE SEQUENCE [LARGE SCALE GENOMIC DNA]</scope>
    <source>
        <strain evidence="3">ATCC BAA-1556 / DSM 19958 / E1-9c</strain>
    </source>
</reference>
<keyword evidence="3" id="KW-1185">Reference proteome</keyword>
<dbReference type="Gene3D" id="3.30.70.1890">
    <property type="match status" value="1"/>
</dbReference>
<dbReference type="GeneID" id="7270894"/>
<evidence type="ECO:0000259" key="1">
    <source>
        <dbReference type="Pfam" id="PF10040"/>
    </source>
</evidence>
<dbReference type="STRING" id="521011.Mpal_0125"/>
<sequence length="285" mass="32652">MRRLDLILVADEPFEIPLHEGYQLYSALLGLMKGSSPNVSQRVHDSPISSFSLGGFKGPFQQTDSANRKRVIPNQPYHLRIGITDPRDEEILHHLAMPFILGHRVLSLDQGDFNVVHIEDQSVSIDDWVHQNRNYTRPLLEFNFETVTCIQYRNSTVTEMYPNRIAVFNSILSKWNRVFPNENRLDASRDDFGRYLVERPNFFNLATYSVLTNTVTDQKKRLNKPIFKQGFVGPCRYSFTTNTPEWFRTTILLLSRFAEYSGVGSGVARGYGQVKVTVQGGANEE</sequence>
<organism evidence="2 3">
    <name type="scientific">Methanosphaerula palustris (strain ATCC BAA-1556 / DSM 19958 / E1-9c)</name>
    <dbReference type="NCBI Taxonomy" id="521011"/>
    <lineage>
        <taxon>Archaea</taxon>
        <taxon>Methanobacteriati</taxon>
        <taxon>Methanobacteriota</taxon>
        <taxon>Stenosarchaea group</taxon>
        <taxon>Methanomicrobia</taxon>
        <taxon>Methanomicrobiales</taxon>
        <taxon>Methanoregulaceae</taxon>
        <taxon>Methanosphaerula</taxon>
    </lineage>
</organism>
<dbReference type="KEGG" id="mpl:Mpal_0125"/>
<dbReference type="Gene3D" id="3.30.70.1900">
    <property type="match status" value="1"/>
</dbReference>
<dbReference type="eggNOG" id="arCOG05135">
    <property type="taxonomic scope" value="Archaea"/>
</dbReference>
<evidence type="ECO:0000313" key="2">
    <source>
        <dbReference type="EMBL" id="ACL15518.1"/>
    </source>
</evidence>
<evidence type="ECO:0000313" key="3">
    <source>
        <dbReference type="Proteomes" id="UP000002457"/>
    </source>
</evidence>
<dbReference type="InterPro" id="IPR019267">
    <property type="entry name" value="CRISPR-assoc_Cas6_C"/>
</dbReference>